<dbReference type="Proteomes" id="UP001479436">
    <property type="component" value="Unassembled WGS sequence"/>
</dbReference>
<name>A0ABR2WGE8_9FUNG</name>
<accession>A0ABR2WGE8</accession>
<gene>
    <name evidence="7" type="primary">TOS8_2</name>
    <name evidence="7" type="ORF">K7432_015263</name>
</gene>
<dbReference type="Pfam" id="PF05920">
    <property type="entry name" value="Homeobox_KN"/>
    <property type="match status" value="1"/>
</dbReference>
<dbReference type="SUPFAM" id="SSF46689">
    <property type="entry name" value="Homeodomain-like"/>
    <property type="match status" value="1"/>
</dbReference>
<dbReference type="SMART" id="SM00389">
    <property type="entry name" value="HOX"/>
    <property type="match status" value="1"/>
</dbReference>
<keyword evidence="2 4" id="KW-0371">Homeobox</keyword>
<feature type="region of interest" description="Disordered" evidence="5">
    <location>
        <begin position="69"/>
        <end position="89"/>
    </location>
</feature>
<keyword evidence="8" id="KW-1185">Reference proteome</keyword>
<dbReference type="InterPro" id="IPR008422">
    <property type="entry name" value="KN_HD"/>
</dbReference>
<comment type="subcellular location">
    <subcellularLocation>
        <location evidence="4">Nucleus</location>
    </subcellularLocation>
</comment>
<dbReference type="Gene3D" id="1.10.10.60">
    <property type="entry name" value="Homeodomain-like"/>
    <property type="match status" value="1"/>
</dbReference>
<evidence type="ECO:0000256" key="2">
    <source>
        <dbReference type="ARBA" id="ARBA00023155"/>
    </source>
</evidence>
<dbReference type="PANTHER" id="PTHR11850">
    <property type="entry name" value="HOMEOBOX PROTEIN TRANSCRIPTION FACTORS"/>
    <property type="match status" value="1"/>
</dbReference>
<dbReference type="InterPro" id="IPR009057">
    <property type="entry name" value="Homeodomain-like_sf"/>
</dbReference>
<dbReference type="InterPro" id="IPR001356">
    <property type="entry name" value="HD"/>
</dbReference>
<organism evidence="7 8">
    <name type="scientific">Basidiobolus ranarum</name>
    <dbReference type="NCBI Taxonomy" id="34480"/>
    <lineage>
        <taxon>Eukaryota</taxon>
        <taxon>Fungi</taxon>
        <taxon>Fungi incertae sedis</taxon>
        <taxon>Zoopagomycota</taxon>
        <taxon>Entomophthoromycotina</taxon>
        <taxon>Basidiobolomycetes</taxon>
        <taxon>Basidiobolales</taxon>
        <taxon>Basidiobolaceae</taxon>
        <taxon>Basidiobolus</taxon>
    </lineage>
</organism>
<dbReference type="EMBL" id="JASJQH010002007">
    <property type="protein sequence ID" value="KAK9760578.1"/>
    <property type="molecule type" value="Genomic_DNA"/>
</dbReference>
<feature type="compositionally biased region" description="Low complexity" evidence="5">
    <location>
        <begin position="75"/>
        <end position="89"/>
    </location>
</feature>
<evidence type="ECO:0000256" key="5">
    <source>
        <dbReference type="SAM" id="MobiDB-lite"/>
    </source>
</evidence>
<evidence type="ECO:0000256" key="4">
    <source>
        <dbReference type="PROSITE-ProRule" id="PRU00108"/>
    </source>
</evidence>
<reference evidence="7 8" key="1">
    <citation type="submission" date="2023-04" db="EMBL/GenBank/DDBJ databases">
        <title>Genome of Basidiobolus ranarum AG-B5.</title>
        <authorList>
            <person name="Stajich J.E."/>
            <person name="Carter-House D."/>
            <person name="Gryganskyi A."/>
        </authorList>
    </citation>
    <scope>NUCLEOTIDE SEQUENCE [LARGE SCALE GENOMIC DNA]</scope>
    <source>
        <strain evidence="7 8">AG-B5</strain>
    </source>
</reference>
<dbReference type="InterPro" id="IPR050224">
    <property type="entry name" value="TALE_homeobox"/>
</dbReference>
<evidence type="ECO:0000259" key="6">
    <source>
        <dbReference type="PROSITE" id="PS50071"/>
    </source>
</evidence>
<keyword evidence="3 4" id="KW-0539">Nucleus</keyword>
<sequence length="229" mass="26227">MAINPSHTDNKPRVFSPVVIVHNSQCFDHNEQHRSYIGVHKERIEEMLIHNAKEWTGFHYVAEPIHYEADRESTSSESSRSSTSLSPSPIHFELQSSLEESLHTLAKPNQKKRRGNLPKHVTAILKSWLAQHVKHPYPTEDEKIALAMETKLTMNQISNWFINARRRILQPMIENAQASGELRRQSCDLEMIQFSGAETPVEDNTCGKRRYSSAPSSKKSTTSKKHRGF</sequence>
<evidence type="ECO:0000313" key="7">
    <source>
        <dbReference type="EMBL" id="KAK9760578.1"/>
    </source>
</evidence>
<feature type="region of interest" description="Disordered" evidence="5">
    <location>
        <begin position="199"/>
        <end position="229"/>
    </location>
</feature>
<evidence type="ECO:0000256" key="1">
    <source>
        <dbReference type="ARBA" id="ARBA00023125"/>
    </source>
</evidence>
<dbReference type="GO" id="GO:0003677">
    <property type="term" value="F:DNA binding"/>
    <property type="evidence" value="ECO:0007669"/>
    <property type="project" value="UniProtKB-KW"/>
</dbReference>
<comment type="caution">
    <text evidence="7">The sequence shown here is derived from an EMBL/GenBank/DDBJ whole genome shotgun (WGS) entry which is preliminary data.</text>
</comment>
<feature type="DNA-binding region" description="Homeobox" evidence="4">
    <location>
        <begin position="110"/>
        <end position="172"/>
    </location>
</feature>
<dbReference type="PROSITE" id="PS50071">
    <property type="entry name" value="HOMEOBOX_2"/>
    <property type="match status" value="1"/>
</dbReference>
<dbReference type="CDD" id="cd00086">
    <property type="entry name" value="homeodomain"/>
    <property type="match status" value="1"/>
</dbReference>
<evidence type="ECO:0000256" key="3">
    <source>
        <dbReference type="ARBA" id="ARBA00023242"/>
    </source>
</evidence>
<feature type="domain" description="Homeobox" evidence="6">
    <location>
        <begin position="108"/>
        <end position="171"/>
    </location>
</feature>
<evidence type="ECO:0000313" key="8">
    <source>
        <dbReference type="Proteomes" id="UP001479436"/>
    </source>
</evidence>
<protein>
    <submittedName>
        <fullName evidence="7">Homeobox protein tos8</fullName>
    </submittedName>
</protein>
<proteinExistence type="predicted"/>
<keyword evidence="1 4" id="KW-0238">DNA-binding</keyword>